<evidence type="ECO:0000259" key="8">
    <source>
        <dbReference type="Pfam" id="PF03918"/>
    </source>
</evidence>
<gene>
    <name evidence="9" type="ORF">ETSY1_06265</name>
</gene>
<dbReference type="InterPro" id="IPR005616">
    <property type="entry name" value="CcmH/CycL/Ccl2/NrfF_N"/>
</dbReference>
<evidence type="ECO:0000256" key="5">
    <source>
        <dbReference type="ARBA" id="ARBA00022748"/>
    </source>
</evidence>
<evidence type="ECO:0000256" key="7">
    <source>
        <dbReference type="RuleBase" id="RU364112"/>
    </source>
</evidence>
<dbReference type="GO" id="GO:0046872">
    <property type="term" value="F:metal ion binding"/>
    <property type="evidence" value="ECO:0007669"/>
    <property type="project" value="UniProtKB-KW"/>
</dbReference>
<feature type="transmembrane region" description="Helical" evidence="7">
    <location>
        <begin position="98"/>
        <end position="120"/>
    </location>
</feature>
<keyword evidence="5" id="KW-0201">Cytochrome c-type biogenesis</keyword>
<dbReference type="InterPro" id="IPR051263">
    <property type="entry name" value="C-type_cytochrome_biogenesis"/>
</dbReference>
<evidence type="ECO:0000256" key="1">
    <source>
        <dbReference type="ARBA" id="ARBA00010342"/>
    </source>
</evidence>
<dbReference type="PANTHER" id="PTHR47870">
    <property type="entry name" value="CYTOCHROME C-TYPE BIOGENESIS PROTEIN CCMH"/>
    <property type="match status" value="1"/>
</dbReference>
<evidence type="ECO:0000313" key="10">
    <source>
        <dbReference type="Proteomes" id="UP000019141"/>
    </source>
</evidence>
<evidence type="ECO:0000256" key="2">
    <source>
        <dbReference type="ARBA" id="ARBA00022617"/>
    </source>
</evidence>
<dbReference type="InterPro" id="IPR038297">
    <property type="entry name" value="CcmH/CycL/NrfF/Ccl2_sf"/>
</dbReference>
<keyword evidence="7" id="KW-0812">Transmembrane</keyword>
<dbReference type="Proteomes" id="UP000019141">
    <property type="component" value="Unassembled WGS sequence"/>
</dbReference>
<keyword evidence="4 7" id="KW-0732">Signal</keyword>
<evidence type="ECO:0000256" key="6">
    <source>
        <dbReference type="ARBA" id="ARBA00023004"/>
    </source>
</evidence>
<keyword evidence="3 7" id="KW-0479">Metal-binding</keyword>
<dbReference type="PANTHER" id="PTHR47870:SF1">
    <property type="entry name" value="CYTOCHROME C-TYPE BIOGENESIS PROTEIN CCMH"/>
    <property type="match status" value="1"/>
</dbReference>
<name>W4LVE9_ENTF1</name>
<evidence type="ECO:0000313" key="9">
    <source>
        <dbReference type="EMBL" id="ETX01746.1"/>
    </source>
</evidence>
<dbReference type="EMBL" id="AZHW01000205">
    <property type="protein sequence ID" value="ETX01746.1"/>
    <property type="molecule type" value="Genomic_DNA"/>
</dbReference>
<keyword evidence="10" id="KW-1185">Reference proteome</keyword>
<dbReference type="AlphaFoldDB" id="W4LVE9"/>
<comment type="caution">
    <text evidence="9">The sequence shown here is derived from an EMBL/GenBank/DDBJ whole genome shotgun (WGS) entry which is preliminary data.</text>
</comment>
<reference evidence="9 10" key="1">
    <citation type="journal article" date="2014" name="Nature">
        <title>An environmental bacterial taxon with a large and distinct metabolic repertoire.</title>
        <authorList>
            <person name="Wilson M.C."/>
            <person name="Mori T."/>
            <person name="Ruckert C."/>
            <person name="Uria A.R."/>
            <person name="Helf M.J."/>
            <person name="Takada K."/>
            <person name="Gernert C."/>
            <person name="Steffens U.A."/>
            <person name="Heycke N."/>
            <person name="Schmitt S."/>
            <person name="Rinke C."/>
            <person name="Helfrich E.J."/>
            <person name="Brachmann A.O."/>
            <person name="Gurgui C."/>
            <person name="Wakimoto T."/>
            <person name="Kracht M."/>
            <person name="Crusemann M."/>
            <person name="Hentschel U."/>
            <person name="Abe I."/>
            <person name="Matsunaga S."/>
            <person name="Kalinowski J."/>
            <person name="Takeyama H."/>
            <person name="Piel J."/>
        </authorList>
    </citation>
    <scope>NUCLEOTIDE SEQUENCE [LARGE SCALE GENOMIC DNA]</scope>
    <source>
        <strain evidence="10">TSY1</strain>
    </source>
</reference>
<evidence type="ECO:0000256" key="4">
    <source>
        <dbReference type="ARBA" id="ARBA00022729"/>
    </source>
</evidence>
<sequence length="164" mass="18456">MSFQHLRFVLTGILLLILSGLPPSAYALEWQDVANELMSPACPGRTLINCTSGQSDQLRELIRQKVAQGESKSAIMQYFVDMHGEEILAAPPKKGFALAAWLLPLFVVLNGAGLIMVLTFRWTRNRARAESNADMPLDDTMMSTEIETDPYRQRLRRELDDMNS</sequence>
<keyword evidence="6 7" id="KW-0408">Iron</keyword>
<comment type="similarity">
    <text evidence="1 7">Belongs to the CcmH/CycL/Ccl2/NrfF family.</text>
</comment>
<dbReference type="Pfam" id="PF03918">
    <property type="entry name" value="CcmH"/>
    <property type="match status" value="1"/>
</dbReference>
<keyword evidence="7" id="KW-0472">Membrane</keyword>
<protein>
    <recommendedName>
        <fullName evidence="7">Cytochrome c-type biogenesis protein</fullName>
    </recommendedName>
</protein>
<accession>W4LVE9</accession>
<dbReference type="Gene3D" id="1.10.8.640">
    <property type="entry name" value="Cytochrome C biogenesis protein"/>
    <property type="match status" value="1"/>
</dbReference>
<feature type="domain" description="CcmH/CycL/Ccl2/NrfF N-terminal" evidence="8">
    <location>
        <begin position="30"/>
        <end position="130"/>
    </location>
</feature>
<evidence type="ECO:0000256" key="3">
    <source>
        <dbReference type="ARBA" id="ARBA00022723"/>
    </source>
</evidence>
<dbReference type="GO" id="GO:0017004">
    <property type="term" value="P:cytochrome complex assembly"/>
    <property type="evidence" value="ECO:0007669"/>
    <property type="project" value="UniProtKB-KW"/>
</dbReference>
<keyword evidence="7" id="KW-1133">Transmembrane helix</keyword>
<dbReference type="GO" id="GO:0005886">
    <property type="term" value="C:plasma membrane"/>
    <property type="evidence" value="ECO:0007669"/>
    <property type="project" value="TreeGrafter"/>
</dbReference>
<proteinExistence type="inferred from homology"/>
<keyword evidence="2 7" id="KW-0349">Heme</keyword>
<organism evidence="9 10">
    <name type="scientific">Entotheonella factor</name>
    <dbReference type="NCBI Taxonomy" id="1429438"/>
    <lineage>
        <taxon>Bacteria</taxon>
        <taxon>Pseudomonadati</taxon>
        <taxon>Nitrospinota/Tectimicrobiota group</taxon>
        <taxon>Candidatus Tectimicrobiota</taxon>
        <taxon>Candidatus Entotheonellia</taxon>
        <taxon>Candidatus Entotheonellales</taxon>
        <taxon>Candidatus Entotheonellaceae</taxon>
        <taxon>Candidatus Entotheonella</taxon>
    </lineage>
</organism>
<dbReference type="HOGENOM" id="CLU_1615966_0_0_7"/>
<comment type="function">
    <text evidence="7">Possible subunit of a heme lyase.</text>
</comment>
<dbReference type="CDD" id="cd16378">
    <property type="entry name" value="CcmH_N"/>
    <property type="match status" value="1"/>
</dbReference>